<evidence type="ECO:0000313" key="2">
    <source>
        <dbReference type="EMBL" id="RKO99058.1"/>
    </source>
</evidence>
<dbReference type="GO" id="GO:0003735">
    <property type="term" value="F:structural constituent of ribosome"/>
    <property type="evidence" value="ECO:0007669"/>
    <property type="project" value="InterPro"/>
</dbReference>
<gene>
    <name evidence="2" type="ORF">CXG81DRAFT_20815</name>
</gene>
<dbReference type="GO" id="GO:0006412">
    <property type="term" value="P:translation"/>
    <property type="evidence" value="ECO:0007669"/>
    <property type="project" value="InterPro"/>
</dbReference>
<dbReference type="GO" id="GO:0005840">
    <property type="term" value="C:ribosome"/>
    <property type="evidence" value="ECO:0007669"/>
    <property type="project" value="InterPro"/>
</dbReference>
<dbReference type="OrthoDB" id="416470at2759"/>
<name>A0A4P9X232_9FUNG</name>
<organism evidence="2 3">
    <name type="scientific">Caulochytrium protostelioides</name>
    <dbReference type="NCBI Taxonomy" id="1555241"/>
    <lineage>
        <taxon>Eukaryota</taxon>
        <taxon>Fungi</taxon>
        <taxon>Fungi incertae sedis</taxon>
        <taxon>Chytridiomycota</taxon>
        <taxon>Chytridiomycota incertae sedis</taxon>
        <taxon>Chytridiomycetes</taxon>
        <taxon>Caulochytriales</taxon>
        <taxon>Caulochytriaceae</taxon>
        <taxon>Caulochytrium</taxon>
    </lineage>
</organism>
<dbReference type="InterPro" id="IPR036394">
    <property type="entry name" value="Ribosomal_uL22_sf"/>
</dbReference>
<dbReference type="Gene3D" id="3.90.470.10">
    <property type="entry name" value="Ribosomal protein L22/L17"/>
    <property type="match status" value="1"/>
</dbReference>
<keyword evidence="3" id="KW-1185">Reference proteome</keyword>
<evidence type="ECO:0000256" key="1">
    <source>
        <dbReference type="SAM" id="MobiDB-lite"/>
    </source>
</evidence>
<dbReference type="AlphaFoldDB" id="A0A4P9X232"/>
<reference evidence="3" key="1">
    <citation type="journal article" date="2018" name="Nat. Microbiol.">
        <title>Leveraging single-cell genomics to expand the fungal tree of life.</title>
        <authorList>
            <person name="Ahrendt S.R."/>
            <person name="Quandt C.A."/>
            <person name="Ciobanu D."/>
            <person name="Clum A."/>
            <person name="Salamov A."/>
            <person name="Andreopoulos B."/>
            <person name="Cheng J.F."/>
            <person name="Woyke T."/>
            <person name="Pelin A."/>
            <person name="Henrissat B."/>
            <person name="Reynolds N.K."/>
            <person name="Benny G.L."/>
            <person name="Smith M.E."/>
            <person name="James T.Y."/>
            <person name="Grigoriev I.V."/>
        </authorList>
    </citation>
    <scope>NUCLEOTIDE SEQUENCE [LARGE SCALE GENOMIC DNA]</scope>
    <source>
        <strain evidence="3">ATCC 52028</strain>
    </source>
</reference>
<proteinExistence type="predicted"/>
<dbReference type="Proteomes" id="UP000274922">
    <property type="component" value="Unassembled WGS sequence"/>
</dbReference>
<dbReference type="SUPFAM" id="SSF54843">
    <property type="entry name" value="Ribosomal protein L22"/>
    <property type="match status" value="1"/>
</dbReference>
<feature type="region of interest" description="Disordered" evidence="1">
    <location>
        <begin position="34"/>
        <end position="67"/>
    </location>
</feature>
<feature type="compositionally biased region" description="Low complexity" evidence="1">
    <location>
        <begin position="46"/>
        <end position="67"/>
    </location>
</feature>
<evidence type="ECO:0000313" key="3">
    <source>
        <dbReference type="Proteomes" id="UP000274922"/>
    </source>
</evidence>
<evidence type="ECO:0008006" key="4">
    <source>
        <dbReference type="Google" id="ProtNLM"/>
    </source>
</evidence>
<sequence length="350" mass="37794">MAALLMGRRSAWTATAAAACRSWRGLRPVSTSAASAAAPSEPPAPATDAAAAAAAGAAAPSRPAADGSRQWLTAFEDALATRDVVVRVAAEDVDTRLPRRVQVDQTLLTAPLALARMAPAQRAAVERAQAAALAKLVAARREEEALAAQWFAPDAEPVPPVADPAAAVGAPETRAAFLARLRADGGDQILQFQRLFLHISAIRFDPLIQQTTGLSLRDALVQCRWYDRRITKAYEQALAQASLKLVAAGFDLDKTYIADVEATANDLSGVYPAFAKAYIRGRGRYGATPHPKSTHLTFVFQQREKPFESRETDVLEWARSQLRQAKRDHAPTPQQLYAVEQAQRIVKPVF</sequence>
<protein>
    <recommendedName>
        <fullName evidence="4">Ribosomal protein L22</fullName>
    </recommendedName>
</protein>
<dbReference type="EMBL" id="ML014325">
    <property type="protein sequence ID" value="RKO99058.1"/>
    <property type="molecule type" value="Genomic_DNA"/>
</dbReference>
<accession>A0A4P9X232</accession>